<sequence length="353" mass="40215">MDRRTFVILCHLLRTVAGLSLTEIVDVEEMVAMFLHILMTYIKVNVPAADRLTFRMRKREITTNVLGVCNTKEDFVYVLAGWEDPHYLQEWRGAGNALTTACKSGMVLEMPKPLLARVAWCWKCPNHCLQESRGAGNAPTIVCKSGVYDNLLSCTKACMDEGGGRHSCRVFSGIHGGMKIRQWYAIGEMRGPVCSGFDSNDDTKCIIAKNEVFDNWVMSHPVAKGLLNKLFLYYDELAYVFGRDRVMDHFAETFADVGSNELIEYEGFNMSDGNEEFPSMTIAEWLACALTNDTYVCQEFLCLLREMSKLSSLDRALCQRHLMSHMDDMRGFLQMTDDERQNFCRVLLRDFSK</sequence>
<reference evidence="2 3" key="1">
    <citation type="submission" date="2019-08" db="EMBL/GenBank/DDBJ databases">
        <title>Draft genome sequences of two oriental melons (Cucumis melo L. var makuwa).</title>
        <authorList>
            <person name="Kwon S.-Y."/>
        </authorList>
    </citation>
    <scope>NUCLEOTIDE SEQUENCE [LARGE SCALE GENOMIC DNA]</scope>
    <source>
        <strain evidence="3">cv. SW 3</strain>
        <tissue evidence="2">Leaf</tissue>
    </source>
</reference>
<dbReference type="AlphaFoldDB" id="A0A5A7UMU2"/>
<dbReference type="Proteomes" id="UP000321393">
    <property type="component" value="Unassembled WGS sequence"/>
</dbReference>
<name>A0A5A7UMU2_CUCMM</name>
<comment type="caution">
    <text evidence="2">The sequence shown here is derived from an EMBL/GenBank/DDBJ whole genome shotgun (WGS) entry which is preliminary data.</text>
</comment>
<evidence type="ECO:0000313" key="2">
    <source>
        <dbReference type="EMBL" id="KAA0055586.1"/>
    </source>
</evidence>
<feature type="chain" id="PRO_5022796198" evidence="1">
    <location>
        <begin position="19"/>
        <end position="353"/>
    </location>
</feature>
<proteinExistence type="predicted"/>
<accession>A0A5A7UMU2</accession>
<dbReference type="OrthoDB" id="1681765at2759"/>
<feature type="signal peptide" evidence="1">
    <location>
        <begin position="1"/>
        <end position="18"/>
    </location>
</feature>
<dbReference type="EMBL" id="SSTE01008485">
    <property type="protein sequence ID" value="KAA0055586.1"/>
    <property type="molecule type" value="Genomic_DNA"/>
</dbReference>
<gene>
    <name evidence="2" type="ORF">E6C27_scaffold222G00680</name>
</gene>
<evidence type="ECO:0000313" key="3">
    <source>
        <dbReference type="Proteomes" id="UP000321393"/>
    </source>
</evidence>
<evidence type="ECO:0000256" key="1">
    <source>
        <dbReference type="SAM" id="SignalP"/>
    </source>
</evidence>
<protein>
    <submittedName>
        <fullName evidence="2">Retrotransposon protein</fullName>
    </submittedName>
</protein>
<organism evidence="2 3">
    <name type="scientific">Cucumis melo var. makuwa</name>
    <name type="common">Oriental melon</name>
    <dbReference type="NCBI Taxonomy" id="1194695"/>
    <lineage>
        <taxon>Eukaryota</taxon>
        <taxon>Viridiplantae</taxon>
        <taxon>Streptophyta</taxon>
        <taxon>Embryophyta</taxon>
        <taxon>Tracheophyta</taxon>
        <taxon>Spermatophyta</taxon>
        <taxon>Magnoliopsida</taxon>
        <taxon>eudicotyledons</taxon>
        <taxon>Gunneridae</taxon>
        <taxon>Pentapetalae</taxon>
        <taxon>rosids</taxon>
        <taxon>fabids</taxon>
        <taxon>Cucurbitales</taxon>
        <taxon>Cucurbitaceae</taxon>
        <taxon>Benincaseae</taxon>
        <taxon>Cucumis</taxon>
    </lineage>
</organism>
<keyword evidence="1" id="KW-0732">Signal</keyword>
<dbReference type="PANTHER" id="PTHR46250">
    <property type="entry name" value="MYB/SANT-LIKE DNA-BINDING DOMAIN PROTEIN-RELATED"/>
    <property type="match status" value="1"/>
</dbReference>
<dbReference type="PANTHER" id="PTHR46250:SF18">
    <property type="entry name" value="MYB_SANT-LIKE DOMAIN-CONTAINING PROTEIN"/>
    <property type="match status" value="1"/>
</dbReference>